<dbReference type="GO" id="GO:0015990">
    <property type="term" value="P:electron transport coupled proton transport"/>
    <property type="evidence" value="ECO:0007669"/>
    <property type="project" value="TreeGrafter"/>
</dbReference>
<dbReference type="PRINTS" id="PR01437">
    <property type="entry name" value="NUOXDRDTASE4"/>
</dbReference>
<dbReference type="PANTHER" id="PTHR43507:SF1">
    <property type="entry name" value="NADH-UBIQUINONE OXIDOREDUCTASE CHAIN 4"/>
    <property type="match status" value="1"/>
</dbReference>
<keyword evidence="6" id="KW-0520">NAD</keyword>
<feature type="transmembrane region" description="Helical" evidence="10">
    <location>
        <begin position="72"/>
        <end position="88"/>
    </location>
</feature>
<comment type="similarity">
    <text evidence="2">Belongs to the complex I subunit 4 family.</text>
</comment>
<keyword evidence="4" id="KW-1278">Translocase</keyword>
<dbReference type="InterPro" id="IPR010227">
    <property type="entry name" value="NADH_Q_OxRdtase_chainM/4"/>
</dbReference>
<dbReference type="GO" id="GO:0042773">
    <property type="term" value="P:ATP synthesis coupled electron transport"/>
    <property type="evidence" value="ECO:0007669"/>
    <property type="project" value="InterPro"/>
</dbReference>
<feature type="transmembrane region" description="Helical" evidence="10">
    <location>
        <begin position="340"/>
        <end position="360"/>
    </location>
</feature>
<feature type="transmembrane region" description="Helical" evidence="10">
    <location>
        <begin position="526"/>
        <end position="546"/>
    </location>
</feature>
<evidence type="ECO:0000313" key="13">
    <source>
        <dbReference type="EMBL" id="MRG90950.1"/>
    </source>
</evidence>
<keyword evidence="3 8" id="KW-0812">Transmembrane</keyword>
<dbReference type="RefSeq" id="WP_153817804.1">
    <property type="nucleotide sequence ID" value="NZ_WJIE01000001.1"/>
</dbReference>
<feature type="transmembrane region" description="Helical" evidence="10">
    <location>
        <begin position="484"/>
        <end position="506"/>
    </location>
</feature>
<feature type="transmembrane region" description="Helical" evidence="10">
    <location>
        <begin position="268"/>
        <end position="287"/>
    </location>
</feature>
<dbReference type="Proteomes" id="UP000440224">
    <property type="component" value="Unassembled WGS sequence"/>
</dbReference>
<evidence type="ECO:0000256" key="5">
    <source>
        <dbReference type="ARBA" id="ARBA00022989"/>
    </source>
</evidence>
<comment type="subcellular location">
    <subcellularLocation>
        <location evidence="1">Endomembrane system</location>
        <topology evidence="1">Multi-pass membrane protein</topology>
    </subcellularLocation>
    <subcellularLocation>
        <location evidence="8">Membrane</location>
        <topology evidence="8">Multi-pass membrane protein</topology>
    </subcellularLocation>
</comment>
<evidence type="ECO:0000256" key="6">
    <source>
        <dbReference type="ARBA" id="ARBA00023027"/>
    </source>
</evidence>
<dbReference type="Pfam" id="PF00361">
    <property type="entry name" value="Proton_antipo_M"/>
    <property type="match status" value="1"/>
</dbReference>
<dbReference type="GO" id="GO:0016020">
    <property type="term" value="C:membrane"/>
    <property type="evidence" value="ECO:0007669"/>
    <property type="project" value="UniProtKB-SubCell"/>
</dbReference>
<dbReference type="InterPro" id="IPR001750">
    <property type="entry name" value="ND/Mrp_TM"/>
</dbReference>
<dbReference type="OrthoDB" id="9805769at2"/>
<evidence type="ECO:0000256" key="7">
    <source>
        <dbReference type="ARBA" id="ARBA00023136"/>
    </source>
</evidence>
<dbReference type="PANTHER" id="PTHR43507">
    <property type="entry name" value="NADH-UBIQUINONE OXIDOREDUCTASE CHAIN 4"/>
    <property type="match status" value="1"/>
</dbReference>
<feature type="transmembrane region" description="Helical" evidence="10">
    <location>
        <begin position="400"/>
        <end position="419"/>
    </location>
</feature>
<keyword evidence="13" id="KW-0560">Oxidoreductase</keyword>
<feature type="transmembrane region" description="Helical" evidence="10">
    <location>
        <begin position="431"/>
        <end position="449"/>
    </location>
</feature>
<evidence type="ECO:0000256" key="9">
    <source>
        <dbReference type="SAM" id="MobiDB-lite"/>
    </source>
</evidence>
<reference evidence="13 14" key="1">
    <citation type="submission" date="2019-10" db="EMBL/GenBank/DDBJ databases">
        <title>A soil myxobacterium in the family Polyangiaceae.</title>
        <authorList>
            <person name="Li Y."/>
            <person name="Wang J."/>
        </authorList>
    </citation>
    <scope>NUCLEOTIDE SEQUENCE [LARGE SCALE GENOMIC DNA]</scope>
    <source>
        <strain evidence="13 14">DSM 14734</strain>
    </source>
</reference>
<dbReference type="GO" id="GO:0012505">
    <property type="term" value="C:endomembrane system"/>
    <property type="evidence" value="ECO:0007669"/>
    <property type="project" value="UniProtKB-SubCell"/>
</dbReference>
<sequence>MSPLDLVFQYWPAIGAGILGALVPRGDAPTKQRAGLGFIAALTTLFVIWLWPSEGAPQAAEAAGEWPHLLNLLIALPIVGAAAVLFIPRQMLSVLRGFTYVVLGIGFVASLWLLTVPMTAGWHFQYIKDWMPFLGIRYHVAIDGISLWLVLLTTFVTPIAAYASFGSIKTRIKEFCFALLLLQGGMIGAFLALDLFLFYVFWELMLVPMFIMIGVWGGADRVKAAIKFFLYTMAGSVLMLAAIIYLVWAHQKLTGEFTFDYLALSRVVLSREAQLICFWAFSLAFFIKVPMWPVHTWLPDAHVQAPTGGSVILAAVMLKLGTYAYMRFSIGLFPGPASNLSANLAGVAILGGILYGALVAWKQRDVKRLVAYSSVAHLGFVMLGLFSATPAGMQGAVLQMVNHGVSTGALFLLVGVIYDRRHTREVDEFGGLAKVMPIYTVVFLIVTFASVGVPGTNGFIGEFLVIMGTFMSERLGKFAGIHTVGAAAGVILAAVYMLYVVQKMFFGPLTNPKNKHLPDLTVRESLALAPFVLMIFVIGFFPSIFLDRMKESILLHHNQYKVVSGQAILFADERDAKLLPEDTFSPAFLKGMPKKEKPAEEAGGEDSQAALGGEGKVAQ</sequence>
<protein>
    <submittedName>
        <fullName evidence="13">NADH-quinone oxidoreductase subunit M</fullName>
        <ecNumber evidence="13">1.6.5.-</ecNumber>
    </submittedName>
</protein>
<feature type="transmembrane region" description="Helical" evidence="10">
    <location>
        <begin position="100"/>
        <end position="125"/>
    </location>
</feature>
<feature type="transmembrane region" description="Helical" evidence="10">
    <location>
        <begin position="145"/>
        <end position="163"/>
    </location>
</feature>
<dbReference type="AlphaFoldDB" id="A0A6N7PL18"/>
<keyword evidence="14" id="KW-1185">Reference proteome</keyword>
<keyword evidence="7 10" id="KW-0472">Membrane</keyword>
<keyword evidence="5 10" id="KW-1133">Transmembrane helix</keyword>
<dbReference type="NCBIfam" id="TIGR01972">
    <property type="entry name" value="NDH_I_M"/>
    <property type="match status" value="1"/>
</dbReference>
<dbReference type="EMBL" id="WJIE01000001">
    <property type="protein sequence ID" value="MRG90950.1"/>
    <property type="molecule type" value="Genomic_DNA"/>
</dbReference>
<feature type="transmembrane region" description="Helical" evidence="10">
    <location>
        <begin position="308"/>
        <end position="328"/>
    </location>
</feature>
<dbReference type="InterPro" id="IPR000260">
    <property type="entry name" value="NADH4_N"/>
</dbReference>
<feature type="transmembrane region" description="Helical" evidence="10">
    <location>
        <begin position="369"/>
        <end position="388"/>
    </location>
</feature>
<evidence type="ECO:0000256" key="2">
    <source>
        <dbReference type="ARBA" id="ARBA00009025"/>
    </source>
</evidence>
<feature type="region of interest" description="Disordered" evidence="9">
    <location>
        <begin position="589"/>
        <end position="619"/>
    </location>
</feature>
<name>A0A6N7PL18_9BACT</name>
<feature type="transmembrane region" description="Helical" evidence="10">
    <location>
        <begin position="6"/>
        <end position="23"/>
    </location>
</feature>
<evidence type="ECO:0000256" key="10">
    <source>
        <dbReference type="SAM" id="Phobius"/>
    </source>
</evidence>
<feature type="transmembrane region" description="Helical" evidence="10">
    <location>
        <begin position="228"/>
        <end position="248"/>
    </location>
</feature>
<feature type="domain" description="NADH:quinone oxidoreductase/Mrp antiporter transmembrane" evidence="11">
    <location>
        <begin position="192"/>
        <end position="471"/>
    </location>
</feature>
<evidence type="ECO:0000256" key="4">
    <source>
        <dbReference type="ARBA" id="ARBA00022967"/>
    </source>
</evidence>
<evidence type="ECO:0000256" key="3">
    <source>
        <dbReference type="ARBA" id="ARBA00022692"/>
    </source>
</evidence>
<dbReference type="GO" id="GO:0003954">
    <property type="term" value="F:NADH dehydrogenase activity"/>
    <property type="evidence" value="ECO:0007669"/>
    <property type="project" value="TreeGrafter"/>
</dbReference>
<accession>A0A6N7PL18</accession>
<dbReference type="InterPro" id="IPR003918">
    <property type="entry name" value="NADH_UbQ_OxRdtase"/>
</dbReference>
<organism evidence="13 14">
    <name type="scientific">Polyangium spumosum</name>
    <dbReference type="NCBI Taxonomy" id="889282"/>
    <lineage>
        <taxon>Bacteria</taxon>
        <taxon>Pseudomonadati</taxon>
        <taxon>Myxococcota</taxon>
        <taxon>Polyangia</taxon>
        <taxon>Polyangiales</taxon>
        <taxon>Polyangiaceae</taxon>
        <taxon>Polyangium</taxon>
    </lineage>
</organism>
<dbReference type="EC" id="1.6.5.-" evidence="13"/>
<gene>
    <name evidence="13" type="ORF">GF068_03300</name>
</gene>
<evidence type="ECO:0000256" key="1">
    <source>
        <dbReference type="ARBA" id="ARBA00004127"/>
    </source>
</evidence>
<proteinExistence type="inferred from homology"/>
<evidence type="ECO:0000259" key="11">
    <source>
        <dbReference type="Pfam" id="PF00361"/>
    </source>
</evidence>
<dbReference type="GO" id="GO:0008137">
    <property type="term" value="F:NADH dehydrogenase (ubiquinone) activity"/>
    <property type="evidence" value="ECO:0007669"/>
    <property type="project" value="InterPro"/>
</dbReference>
<feature type="domain" description="NADH:ubiquinone oxidoreductase chain 4 N-terminal" evidence="12">
    <location>
        <begin position="126"/>
        <end position="184"/>
    </location>
</feature>
<feature type="transmembrane region" description="Helical" evidence="10">
    <location>
        <begin position="35"/>
        <end position="52"/>
    </location>
</feature>
<evidence type="ECO:0000256" key="8">
    <source>
        <dbReference type="RuleBase" id="RU000320"/>
    </source>
</evidence>
<feature type="transmembrane region" description="Helical" evidence="10">
    <location>
        <begin position="199"/>
        <end position="216"/>
    </location>
</feature>
<dbReference type="Pfam" id="PF01059">
    <property type="entry name" value="Oxidored_q5_N"/>
    <property type="match status" value="1"/>
</dbReference>
<evidence type="ECO:0000313" key="14">
    <source>
        <dbReference type="Proteomes" id="UP000440224"/>
    </source>
</evidence>
<dbReference type="GO" id="GO:0048039">
    <property type="term" value="F:ubiquinone binding"/>
    <property type="evidence" value="ECO:0007669"/>
    <property type="project" value="TreeGrafter"/>
</dbReference>
<comment type="caution">
    <text evidence="13">The sequence shown here is derived from an EMBL/GenBank/DDBJ whole genome shotgun (WGS) entry which is preliminary data.</text>
</comment>
<evidence type="ECO:0000259" key="12">
    <source>
        <dbReference type="Pfam" id="PF01059"/>
    </source>
</evidence>
<feature type="transmembrane region" description="Helical" evidence="10">
    <location>
        <begin position="175"/>
        <end position="193"/>
    </location>
</feature>